<dbReference type="KEGG" id="gfs:119632511"/>
<feature type="signal peptide" evidence="1">
    <location>
        <begin position="1"/>
        <end position="18"/>
    </location>
</feature>
<dbReference type="AlphaFoldDB" id="A0A8U0W891"/>
<keyword evidence="2" id="KW-1185">Reference proteome</keyword>
<organism evidence="2 3">
    <name type="scientific">Glossina fuscipes</name>
    <dbReference type="NCBI Taxonomy" id="7396"/>
    <lineage>
        <taxon>Eukaryota</taxon>
        <taxon>Metazoa</taxon>
        <taxon>Ecdysozoa</taxon>
        <taxon>Arthropoda</taxon>
        <taxon>Hexapoda</taxon>
        <taxon>Insecta</taxon>
        <taxon>Pterygota</taxon>
        <taxon>Neoptera</taxon>
        <taxon>Endopterygota</taxon>
        <taxon>Diptera</taxon>
        <taxon>Brachycera</taxon>
        <taxon>Muscomorpha</taxon>
        <taxon>Hippoboscoidea</taxon>
        <taxon>Glossinidae</taxon>
        <taxon>Glossina</taxon>
    </lineage>
</organism>
<accession>A0A8U0W891</accession>
<keyword evidence="1" id="KW-0732">Signal</keyword>
<proteinExistence type="predicted"/>
<gene>
    <name evidence="3" type="primary">LOC119632511</name>
</gene>
<dbReference type="GeneID" id="119632511"/>
<evidence type="ECO:0000256" key="1">
    <source>
        <dbReference type="SAM" id="SignalP"/>
    </source>
</evidence>
<evidence type="ECO:0000313" key="3">
    <source>
        <dbReference type="RefSeq" id="XP_037881375.1"/>
    </source>
</evidence>
<dbReference type="Proteomes" id="UP000092443">
    <property type="component" value="Unplaced"/>
</dbReference>
<sequence>MMLLCIILSVSWTALTSAAPLQKLEPMPGYVPVYIREGDIALNDINPELAEAFHEDKLSKISREENKSVKQIENQREENVENFQATDELKNREKELNAREYAEFIITEGIEERKSHKKEDIATIEVIKSTEKSLDFPLPNACPTPSKQVLGCLSEWTCRHVINLDLRCLLNINSHPLLGNLLATNDITGGLLDGLLGR</sequence>
<dbReference type="RefSeq" id="XP_037881375.1">
    <property type="nucleotide sequence ID" value="XM_038025447.1"/>
</dbReference>
<reference evidence="3" key="1">
    <citation type="submission" date="2025-08" db="UniProtKB">
        <authorList>
            <consortium name="RefSeq"/>
        </authorList>
    </citation>
    <scope>IDENTIFICATION</scope>
    <source>
        <tissue evidence="3">Whole body pupa</tissue>
    </source>
</reference>
<name>A0A8U0W891_9MUSC</name>
<protein>
    <submittedName>
        <fullName evidence="3">Uncharacterized protein LOC119632511</fullName>
    </submittedName>
</protein>
<feature type="chain" id="PRO_5035771315" evidence="1">
    <location>
        <begin position="19"/>
        <end position="198"/>
    </location>
</feature>
<evidence type="ECO:0000313" key="2">
    <source>
        <dbReference type="Proteomes" id="UP000092443"/>
    </source>
</evidence>